<accession>A0A1V9YER7</accession>
<comment type="caution">
    <text evidence="3">The sequence shown here is derived from an EMBL/GenBank/DDBJ whole genome shotgun (WGS) entry which is preliminary data.</text>
</comment>
<reference evidence="3 4" key="1">
    <citation type="journal article" date="2014" name="Genome Biol. Evol.">
        <title>The secreted proteins of Achlya hypogyna and Thraustotheca clavata identify the ancestral oomycete secretome and reveal gene acquisitions by horizontal gene transfer.</title>
        <authorList>
            <person name="Misner I."/>
            <person name="Blouin N."/>
            <person name="Leonard G."/>
            <person name="Richards T.A."/>
            <person name="Lane C.E."/>
        </authorList>
    </citation>
    <scope>NUCLEOTIDE SEQUENCE [LARGE SCALE GENOMIC DNA]</scope>
    <source>
        <strain evidence="3 4">ATCC 48635</strain>
    </source>
</reference>
<protein>
    <submittedName>
        <fullName evidence="3">Exosome complex exonuclease RRP6-like protein</fullName>
    </submittedName>
</protein>
<sequence length="510" mass="58417">MSEHGDAPGLMVTGKRTRVKPKIFQIEEPEPKKRSTKPKAKKPAPKRPAPTGSNADDETLPAKKVATTGAAKTKNAAKPKKAPQPEKKPVDAAEIKKLIGKPFYVEDGAEWHGTNINFDDLGTLREMWQLPAACHILWLLQRPLNLKVYNTLREYEAALLNPETSAVLEDVFTKLLLAKKERDRLAQGLGLSYDWWNGRLKEHYATRYRKWASLKKRAGASLTSDNDNDDDNDIDNDDESASKKNQKDLSDDEWALLDRLNSSLSILGVLNPLQSCNFGDLEPRVRCLVLLDLCETILIQPGNLEYIREMEDDDLRVQPIGSDRVGNRYYYYPQFYHERRVYRLAAAEAGWELWAKGRDPIQAFYDALVQATKRGRKVAGEMELLDHLEALLEAMQAEAAQAQREEEKALRRAILEAMPRKRSARIQVLTQEKIEEEKLEREARVAREAEEAEQQRQELRETMAKEKAAERKRILAERDPQAVPARETRSLKKLLEEEASERDRRAHNRR</sequence>
<keyword evidence="3" id="KW-0269">Exonuclease</keyword>
<feature type="compositionally biased region" description="Basic residues" evidence="1">
    <location>
        <begin position="34"/>
        <end position="45"/>
    </location>
</feature>
<dbReference type="Proteomes" id="UP000243579">
    <property type="component" value="Unassembled WGS sequence"/>
</dbReference>
<feature type="compositionally biased region" description="Basic and acidic residues" evidence="1">
    <location>
        <begin position="446"/>
        <end position="504"/>
    </location>
</feature>
<name>A0A1V9YER7_ACHHY</name>
<proteinExistence type="predicted"/>
<evidence type="ECO:0000313" key="4">
    <source>
        <dbReference type="Proteomes" id="UP000243579"/>
    </source>
</evidence>
<feature type="domain" description="Uncharacterized bromodomain-containing protein 10 helical" evidence="2">
    <location>
        <begin position="130"/>
        <end position="214"/>
    </location>
</feature>
<dbReference type="GO" id="GO:0004527">
    <property type="term" value="F:exonuclease activity"/>
    <property type="evidence" value="ECO:0007669"/>
    <property type="project" value="UniProtKB-KW"/>
</dbReference>
<keyword evidence="3" id="KW-0540">Nuclease</keyword>
<evidence type="ECO:0000256" key="1">
    <source>
        <dbReference type="SAM" id="MobiDB-lite"/>
    </source>
</evidence>
<feature type="region of interest" description="Disordered" evidence="1">
    <location>
        <begin position="220"/>
        <end position="246"/>
    </location>
</feature>
<dbReference type="AlphaFoldDB" id="A0A1V9YER7"/>
<dbReference type="Pfam" id="PF23450">
    <property type="entry name" value="KIAA2026_hel"/>
    <property type="match status" value="1"/>
</dbReference>
<gene>
    <name evidence="3" type="ORF">ACHHYP_13718</name>
</gene>
<feature type="compositionally biased region" description="Acidic residues" evidence="1">
    <location>
        <begin position="226"/>
        <end position="239"/>
    </location>
</feature>
<feature type="compositionally biased region" description="Low complexity" evidence="1">
    <location>
        <begin position="62"/>
        <end position="74"/>
    </location>
</feature>
<dbReference type="InterPro" id="IPR056522">
    <property type="entry name" value="KIAA2026_hel"/>
</dbReference>
<evidence type="ECO:0000313" key="3">
    <source>
        <dbReference type="EMBL" id="OQR84225.1"/>
    </source>
</evidence>
<keyword evidence="4" id="KW-1185">Reference proteome</keyword>
<evidence type="ECO:0000259" key="2">
    <source>
        <dbReference type="Pfam" id="PF23450"/>
    </source>
</evidence>
<feature type="region of interest" description="Disordered" evidence="1">
    <location>
        <begin position="1"/>
        <end position="91"/>
    </location>
</feature>
<keyword evidence="3" id="KW-0378">Hydrolase</keyword>
<dbReference type="EMBL" id="JNBR01001920">
    <property type="protein sequence ID" value="OQR84225.1"/>
    <property type="molecule type" value="Genomic_DNA"/>
</dbReference>
<dbReference type="OrthoDB" id="303107at2759"/>
<organism evidence="3 4">
    <name type="scientific">Achlya hypogyna</name>
    <name type="common">Oomycete</name>
    <name type="synonym">Protoachlya hypogyna</name>
    <dbReference type="NCBI Taxonomy" id="1202772"/>
    <lineage>
        <taxon>Eukaryota</taxon>
        <taxon>Sar</taxon>
        <taxon>Stramenopiles</taxon>
        <taxon>Oomycota</taxon>
        <taxon>Saprolegniomycetes</taxon>
        <taxon>Saprolegniales</taxon>
        <taxon>Achlyaceae</taxon>
        <taxon>Achlya</taxon>
    </lineage>
</organism>
<feature type="region of interest" description="Disordered" evidence="1">
    <location>
        <begin position="446"/>
        <end position="510"/>
    </location>
</feature>
<dbReference type="STRING" id="1202772.A0A1V9YER7"/>